<accession>A0AAW0NAT3</accession>
<organism evidence="1 2">
    <name type="scientific">Mugilogobius chulae</name>
    <name type="common">yellowstripe goby</name>
    <dbReference type="NCBI Taxonomy" id="88201"/>
    <lineage>
        <taxon>Eukaryota</taxon>
        <taxon>Metazoa</taxon>
        <taxon>Chordata</taxon>
        <taxon>Craniata</taxon>
        <taxon>Vertebrata</taxon>
        <taxon>Euteleostomi</taxon>
        <taxon>Actinopterygii</taxon>
        <taxon>Neopterygii</taxon>
        <taxon>Teleostei</taxon>
        <taxon>Neoteleostei</taxon>
        <taxon>Acanthomorphata</taxon>
        <taxon>Gobiaria</taxon>
        <taxon>Gobiiformes</taxon>
        <taxon>Gobioidei</taxon>
        <taxon>Gobiidae</taxon>
        <taxon>Gobionellinae</taxon>
        <taxon>Mugilogobius</taxon>
    </lineage>
</organism>
<evidence type="ECO:0000313" key="1">
    <source>
        <dbReference type="EMBL" id="KAK7892053.1"/>
    </source>
</evidence>
<name>A0AAW0NAT3_9GOBI</name>
<dbReference type="Gene3D" id="1.10.10.750">
    <property type="entry name" value="Ypt/Rab-GAP domain of gyp1p, domain 1"/>
    <property type="match status" value="1"/>
</dbReference>
<comment type="caution">
    <text evidence="1">The sequence shown here is derived from an EMBL/GenBank/DDBJ whole genome shotgun (WGS) entry which is preliminary data.</text>
</comment>
<reference evidence="2" key="1">
    <citation type="submission" date="2024-04" db="EMBL/GenBank/DDBJ databases">
        <title>Salinicola lusitanus LLJ914,a marine bacterium isolated from the Okinawa Trough.</title>
        <authorList>
            <person name="Li J."/>
        </authorList>
    </citation>
    <scope>NUCLEOTIDE SEQUENCE [LARGE SCALE GENOMIC DNA]</scope>
</reference>
<keyword evidence="2" id="KW-1185">Reference proteome</keyword>
<dbReference type="SUPFAM" id="SSF47923">
    <property type="entry name" value="Ypt/Rab-GAP domain of gyp1p"/>
    <property type="match status" value="1"/>
</dbReference>
<proteinExistence type="predicted"/>
<dbReference type="EMBL" id="JBBPFD010000017">
    <property type="protein sequence ID" value="KAK7892053.1"/>
    <property type="molecule type" value="Genomic_DNA"/>
</dbReference>
<evidence type="ECO:0000313" key="2">
    <source>
        <dbReference type="Proteomes" id="UP001460270"/>
    </source>
</evidence>
<dbReference type="Proteomes" id="UP001460270">
    <property type="component" value="Unassembled WGS sequence"/>
</dbReference>
<protein>
    <recommendedName>
        <fullName evidence="3">Rab-GAP TBC domain-containing protein</fullName>
    </recommendedName>
</protein>
<gene>
    <name evidence="1" type="ORF">WMY93_024016</name>
</gene>
<dbReference type="InterPro" id="IPR035969">
    <property type="entry name" value="Rab-GAP_TBC_sf"/>
</dbReference>
<evidence type="ECO:0008006" key="3">
    <source>
        <dbReference type="Google" id="ProtNLM"/>
    </source>
</evidence>
<dbReference type="AlphaFoldDB" id="A0AAW0NAT3"/>
<sequence>MRRRSSSNGSRRSSIIRRRSENVAFDEFGFAITKRKEQKLHHRCHDFSYPQLSSVRVKELCELLSYWNGASFLCKNQIERFIRMGIPSSLRGQVWKCLLSIENRKQKSHLTMRCA</sequence>